<dbReference type="STRING" id="435591.BDI_2210"/>
<accession>A6LE27</accession>
<dbReference type="KEGG" id="pdi:BDI_2210"/>
<dbReference type="EMBL" id="CP000140">
    <property type="protein sequence ID" value="ABR43941.1"/>
    <property type="molecule type" value="Genomic_DNA"/>
</dbReference>
<dbReference type="HOGENOM" id="CLU_2524510_0_0_10"/>
<dbReference type="Proteomes" id="UP000000566">
    <property type="component" value="Chromosome"/>
</dbReference>
<reference evidence="2 3" key="1">
    <citation type="journal article" date="2007" name="PLoS Biol.">
        <title>Evolution of symbiotic bacteria in the distal human intestine.</title>
        <authorList>
            <person name="Xu J."/>
            <person name="Mahowald M.A."/>
            <person name="Ley R.E."/>
            <person name="Lozupone C.A."/>
            <person name="Hamady M."/>
            <person name="Martens E.C."/>
            <person name="Henrissat B."/>
            <person name="Coutinho P.M."/>
            <person name="Minx P."/>
            <person name="Latreille P."/>
            <person name="Cordum H."/>
            <person name="Van Brunt A."/>
            <person name="Kim K."/>
            <person name="Fulton R.S."/>
            <person name="Fulton L.A."/>
            <person name="Clifton S.W."/>
            <person name="Wilson R.K."/>
            <person name="Knight R.D."/>
            <person name="Gordon J.I."/>
        </authorList>
    </citation>
    <scope>NUCLEOTIDE SEQUENCE [LARGE SCALE GENOMIC DNA]</scope>
    <source>
        <strain evidence="3">ATCC 8503 / DSM 20701 / CIP 104284 / JCM 5825 / NCTC 11152</strain>
    </source>
</reference>
<protein>
    <submittedName>
        <fullName evidence="2">Uncharacterized protein</fullName>
    </submittedName>
</protein>
<keyword evidence="1" id="KW-1133">Transmembrane helix</keyword>
<feature type="transmembrane region" description="Helical" evidence="1">
    <location>
        <begin position="63"/>
        <end position="83"/>
    </location>
</feature>
<keyword evidence="3" id="KW-1185">Reference proteome</keyword>
<evidence type="ECO:0000313" key="3">
    <source>
        <dbReference type="Proteomes" id="UP000000566"/>
    </source>
</evidence>
<keyword evidence="1" id="KW-0472">Membrane</keyword>
<keyword evidence="1" id="KW-0812">Transmembrane</keyword>
<organism evidence="2 3">
    <name type="scientific">Parabacteroides distasonis (strain ATCC 8503 / DSM 20701 / CIP 104284 / JCM 5825 / NCTC 11152)</name>
    <dbReference type="NCBI Taxonomy" id="435591"/>
    <lineage>
        <taxon>Bacteria</taxon>
        <taxon>Pseudomonadati</taxon>
        <taxon>Bacteroidota</taxon>
        <taxon>Bacteroidia</taxon>
        <taxon>Bacteroidales</taxon>
        <taxon>Tannerellaceae</taxon>
        <taxon>Parabacteroides</taxon>
    </lineage>
</organism>
<gene>
    <name evidence="2" type="ordered locus">BDI_2210</name>
</gene>
<proteinExistence type="predicted"/>
<evidence type="ECO:0000256" key="1">
    <source>
        <dbReference type="SAM" id="Phobius"/>
    </source>
</evidence>
<name>A6LE27_PARD8</name>
<dbReference type="AlphaFoldDB" id="A6LE27"/>
<sequence>MDKLSIMHYFPIDYFPPVMNLIDALEDKVDISVSTLQKSNTLTEYSSKRAKIYRRFKENKKRGSLFVLAQYILFSLFTLFQLIR</sequence>
<evidence type="ECO:0000313" key="2">
    <source>
        <dbReference type="EMBL" id="ABR43941.1"/>
    </source>
</evidence>
<dbReference type="PaxDb" id="435591-BDI_2210"/>